<dbReference type="Gene3D" id="3.40.50.200">
    <property type="entry name" value="Peptidase S8/S53 domain"/>
    <property type="match status" value="1"/>
</dbReference>
<evidence type="ECO:0000256" key="3">
    <source>
        <dbReference type="ARBA" id="ARBA00022801"/>
    </source>
</evidence>
<keyword evidence="2 5" id="KW-0645">Protease</keyword>
<evidence type="ECO:0000313" key="9">
    <source>
        <dbReference type="EMBL" id="KAK6528960.1"/>
    </source>
</evidence>
<evidence type="ECO:0000256" key="4">
    <source>
        <dbReference type="ARBA" id="ARBA00022825"/>
    </source>
</evidence>
<gene>
    <name evidence="9" type="primary">SUB8_3</name>
    <name evidence="9" type="ORF">TWF694_004187</name>
</gene>
<keyword evidence="4 5" id="KW-0720">Serine protease</keyword>
<dbReference type="EMBL" id="JAVHJO010000014">
    <property type="protein sequence ID" value="KAK6528960.1"/>
    <property type="molecule type" value="Genomic_DNA"/>
</dbReference>
<evidence type="ECO:0000259" key="8">
    <source>
        <dbReference type="Pfam" id="PF00082"/>
    </source>
</evidence>
<dbReference type="InterPro" id="IPR050131">
    <property type="entry name" value="Peptidase_S8_subtilisin-like"/>
</dbReference>
<dbReference type="PANTHER" id="PTHR43806">
    <property type="entry name" value="PEPTIDASE S8"/>
    <property type="match status" value="1"/>
</dbReference>
<evidence type="ECO:0000256" key="7">
    <source>
        <dbReference type="SAM" id="SignalP"/>
    </source>
</evidence>
<keyword evidence="3 5" id="KW-0378">Hydrolase</keyword>
<dbReference type="PROSITE" id="PS00137">
    <property type="entry name" value="SUBTILASE_HIS"/>
    <property type="match status" value="1"/>
</dbReference>
<feature type="compositionally biased region" description="Low complexity" evidence="6">
    <location>
        <begin position="407"/>
        <end position="416"/>
    </location>
</feature>
<feature type="region of interest" description="Disordered" evidence="6">
    <location>
        <begin position="359"/>
        <end position="416"/>
    </location>
</feature>
<dbReference type="Pfam" id="PF00082">
    <property type="entry name" value="Peptidase_S8"/>
    <property type="match status" value="1"/>
</dbReference>
<comment type="caution">
    <text evidence="9">The sequence shown here is derived from an EMBL/GenBank/DDBJ whole genome shotgun (WGS) entry which is preliminary data.</text>
</comment>
<evidence type="ECO:0000256" key="6">
    <source>
        <dbReference type="SAM" id="MobiDB-lite"/>
    </source>
</evidence>
<feature type="compositionally biased region" description="Low complexity" evidence="6">
    <location>
        <begin position="359"/>
        <end position="380"/>
    </location>
</feature>
<dbReference type="AlphaFoldDB" id="A0AAV9WXC3"/>
<comment type="similarity">
    <text evidence="1 5">Belongs to the peptidase S8 family.</text>
</comment>
<dbReference type="InterPro" id="IPR000209">
    <property type="entry name" value="Peptidase_S8/S53_dom"/>
</dbReference>
<dbReference type="PROSITE" id="PS51892">
    <property type="entry name" value="SUBTILASE"/>
    <property type="match status" value="1"/>
</dbReference>
<dbReference type="SUPFAM" id="SSF52743">
    <property type="entry name" value="Subtilisin-like"/>
    <property type="match status" value="1"/>
</dbReference>
<keyword evidence="7" id="KW-0732">Signal</keyword>
<dbReference type="InterPro" id="IPR022398">
    <property type="entry name" value="Peptidase_S8_His-AS"/>
</dbReference>
<accession>A0AAV9WXC3</accession>
<dbReference type="PRINTS" id="PR00723">
    <property type="entry name" value="SUBTILISIN"/>
</dbReference>
<dbReference type="PANTHER" id="PTHR43806:SF11">
    <property type="entry name" value="CEREVISIN-RELATED"/>
    <property type="match status" value="1"/>
</dbReference>
<dbReference type="GO" id="GO:0004252">
    <property type="term" value="F:serine-type endopeptidase activity"/>
    <property type="evidence" value="ECO:0007669"/>
    <property type="project" value="UniProtKB-UniRule"/>
</dbReference>
<reference evidence="9 10" key="1">
    <citation type="submission" date="2019-10" db="EMBL/GenBank/DDBJ databases">
        <authorList>
            <person name="Palmer J.M."/>
        </authorList>
    </citation>
    <scope>NUCLEOTIDE SEQUENCE [LARGE SCALE GENOMIC DNA]</scope>
    <source>
        <strain evidence="9 10">TWF694</strain>
    </source>
</reference>
<dbReference type="InterPro" id="IPR015500">
    <property type="entry name" value="Peptidase_S8_subtilisin-rel"/>
</dbReference>
<evidence type="ECO:0000256" key="1">
    <source>
        <dbReference type="ARBA" id="ARBA00011073"/>
    </source>
</evidence>
<evidence type="ECO:0000313" key="10">
    <source>
        <dbReference type="Proteomes" id="UP001365542"/>
    </source>
</evidence>
<feature type="chain" id="PRO_5043429581" evidence="7">
    <location>
        <begin position="26"/>
        <end position="488"/>
    </location>
</feature>
<evidence type="ECO:0000256" key="5">
    <source>
        <dbReference type="PROSITE-ProRule" id="PRU01240"/>
    </source>
</evidence>
<feature type="active site" description="Charge relay system" evidence="5">
    <location>
        <position position="92"/>
    </location>
</feature>
<keyword evidence="10" id="KW-1185">Reference proteome</keyword>
<feature type="signal peptide" evidence="7">
    <location>
        <begin position="1"/>
        <end position="25"/>
    </location>
</feature>
<organism evidence="9 10">
    <name type="scientific">Orbilia ellipsospora</name>
    <dbReference type="NCBI Taxonomy" id="2528407"/>
    <lineage>
        <taxon>Eukaryota</taxon>
        <taxon>Fungi</taxon>
        <taxon>Dikarya</taxon>
        <taxon>Ascomycota</taxon>
        <taxon>Pezizomycotina</taxon>
        <taxon>Orbiliomycetes</taxon>
        <taxon>Orbiliales</taxon>
        <taxon>Orbiliaceae</taxon>
        <taxon>Orbilia</taxon>
    </lineage>
</organism>
<sequence>MPVFSSISVVKSVVLLLLVVPATLAAPFDNLHSSSKRQAAAGVSTQQDAPWHLVRLTSTESLNKGTELVDPGKGVYKYPTSAGEGVDIYVVDTGVAIQPNIKEFGARATFLPATPGDDGGPEPGQMGFHGTMVAGLAASSSWGVAKKANIISIRSSEQDFVKKILDRHNERKKLPAFKGSVLNYSRGRSFDQPIAEGESQVYKPLIDAGVHVVMSAGNKQSDACKHYPSGINQFLKEVIAVGATDWRDWIWKNKNTQPGQLSSGSNFGACVDIWAPGFRNPSTNTKGQDHGLGSMTSAATPVVAGMIAVELSVHPELKLNPKAMKAHILAMGFQNIVHDSEGKLLAKSVLVGNKDLAMKPAASNSGSPSNGSSPNKAPNGAPDSELKVNTPSNKVPQGPPSAGNTPSNGNKSSSAAAGGLPKIRFIEGSYRCEVTLPGKAEQGYPLQAIRDQYRGKQFQTMSKGALVTFTICGADMPPEAKSAFDDVC</sequence>
<name>A0AAV9WXC3_9PEZI</name>
<dbReference type="GO" id="GO:0006508">
    <property type="term" value="P:proteolysis"/>
    <property type="evidence" value="ECO:0007669"/>
    <property type="project" value="UniProtKB-KW"/>
</dbReference>
<evidence type="ECO:0000256" key="2">
    <source>
        <dbReference type="ARBA" id="ARBA00022670"/>
    </source>
</evidence>
<protein>
    <submittedName>
        <fullName evidence="9">Serine protease</fullName>
    </submittedName>
</protein>
<feature type="domain" description="Peptidase S8/S53" evidence="8">
    <location>
        <begin position="83"/>
        <end position="329"/>
    </location>
</feature>
<dbReference type="InterPro" id="IPR036852">
    <property type="entry name" value="Peptidase_S8/S53_dom_sf"/>
</dbReference>
<feature type="active site" description="Charge relay system" evidence="5">
    <location>
        <position position="297"/>
    </location>
</feature>
<dbReference type="Proteomes" id="UP001365542">
    <property type="component" value="Unassembled WGS sequence"/>
</dbReference>
<feature type="active site" description="Charge relay system" evidence="5">
    <location>
        <position position="129"/>
    </location>
</feature>
<proteinExistence type="inferred from homology"/>